<dbReference type="EMBL" id="JACEIK010004761">
    <property type="protein sequence ID" value="MCD9646360.1"/>
    <property type="molecule type" value="Genomic_DNA"/>
</dbReference>
<protein>
    <submittedName>
        <fullName evidence="1">Uncharacterized protein</fullName>
    </submittedName>
</protein>
<feature type="non-terminal residue" evidence="1">
    <location>
        <position position="1"/>
    </location>
</feature>
<evidence type="ECO:0000313" key="2">
    <source>
        <dbReference type="Proteomes" id="UP000823775"/>
    </source>
</evidence>
<sequence>PPRRFGAKSVEPHGLTWFNNKKEAKYAPENWIYEGRLALEFTAIQEKICELGVGYSFNEPERCNLTLVRKFYTNWDTSFGESTKVKIKEQVVRFMAKRFNAFLETPS</sequence>
<proteinExistence type="predicted"/>
<accession>A0ABS8VJL0</accession>
<feature type="non-terminal residue" evidence="1">
    <location>
        <position position="107"/>
    </location>
</feature>
<name>A0ABS8VJL0_DATST</name>
<keyword evidence="2" id="KW-1185">Reference proteome</keyword>
<gene>
    <name evidence="1" type="ORF">HAX54_036132</name>
</gene>
<dbReference type="Proteomes" id="UP000823775">
    <property type="component" value="Unassembled WGS sequence"/>
</dbReference>
<organism evidence="1 2">
    <name type="scientific">Datura stramonium</name>
    <name type="common">Jimsonweed</name>
    <name type="synonym">Common thornapple</name>
    <dbReference type="NCBI Taxonomy" id="4076"/>
    <lineage>
        <taxon>Eukaryota</taxon>
        <taxon>Viridiplantae</taxon>
        <taxon>Streptophyta</taxon>
        <taxon>Embryophyta</taxon>
        <taxon>Tracheophyta</taxon>
        <taxon>Spermatophyta</taxon>
        <taxon>Magnoliopsida</taxon>
        <taxon>eudicotyledons</taxon>
        <taxon>Gunneridae</taxon>
        <taxon>Pentapetalae</taxon>
        <taxon>asterids</taxon>
        <taxon>lamiids</taxon>
        <taxon>Solanales</taxon>
        <taxon>Solanaceae</taxon>
        <taxon>Solanoideae</taxon>
        <taxon>Datureae</taxon>
        <taxon>Datura</taxon>
    </lineage>
</organism>
<evidence type="ECO:0000313" key="1">
    <source>
        <dbReference type="EMBL" id="MCD9646360.1"/>
    </source>
</evidence>
<comment type="caution">
    <text evidence="1">The sequence shown here is derived from an EMBL/GenBank/DDBJ whole genome shotgun (WGS) entry which is preliminary data.</text>
</comment>
<reference evidence="1 2" key="1">
    <citation type="journal article" date="2021" name="BMC Genomics">
        <title>Datura genome reveals duplications of psychoactive alkaloid biosynthetic genes and high mutation rate following tissue culture.</title>
        <authorList>
            <person name="Rajewski A."/>
            <person name="Carter-House D."/>
            <person name="Stajich J."/>
            <person name="Litt A."/>
        </authorList>
    </citation>
    <scope>NUCLEOTIDE SEQUENCE [LARGE SCALE GENOMIC DNA]</scope>
    <source>
        <strain evidence="1">AR-01</strain>
    </source>
</reference>